<sequence>MLEQGTTGAVEKFVEAIKNSPIRPLCLVTLGILCMSTTWQSFDLVEYPSIDPRLGSGIQPTMGRFQEAADKRVLSKERSVEA</sequence>
<proteinExistence type="predicted"/>
<name>A0AA38STA9_9ASTR</name>
<reference evidence="1" key="1">
    <citation type="submission" date="2023-03" db="EMBL/GenBank/DDBJ databases">
        <title>Chromosome-scale reference genome and RAD-based genetic map of yellow starthistle (Centaurea solstitialis) reveal putative structural variation and QTLs associated with invader traits.</title>
        <authorList>
            <person name="Reatini B."/>
            <person name="Cang F.A."/>
            <person name="Jiang Q."/>
            <person name="Mckibben M.T.W."/>
            <person name="Barker M.S."/>
            <person name="Rieseberg L.H."/>
            <person name="Dlugosch K.M."/>
        </authorList>
    </citation>
    <scope>NUCLEOTIDE SEQUENCE</scope>
    <source>
        <strain evidence="1">CAN-66</strain>
        <tissue evidence="1">Leaf</tissue>
    </source>
</reference>
<accession>A0AA38STA9</accession>
<evidence type="ECO:0000313" key="1">
    <source>
        <dbReference type="EMBL" id="KAJ9544563.1"/>
    </source>
</evidence>
<gene>
    <name evidence="1" type="ORF">OSB04_024270</name>
</gene>
<keyword evidence="2" id="KW-1185">Reference proteome</keyword>
<evidence type="ECO:0000313" key="2">
    <source>
        <dbReference type="Proteomes" id="UP001172457"/>
    </source>
</evidence>
<dbReference type="AlphaFoldDB" id="A0AA38STA9"/>
<comment type="caution">
    <text evidence="1">The sequence shown here is derived from an EMBL/GenBank/DDBJ whole genome shotgun (WGS) entry which is preliminary data.</text>
</comment>
<protein>
    <submittedName>
        <fullName evidence="1">Uncharacterized protein</fullName>
    </submittedName>
</protein>
<organism evidence="1 2">
    <name type="scientific">Centaurea solstitialis</name>
    <name type="common">yellow star-thistle</name>
    <dbReference type="NCBI Taxonomy" id="347529"/>
    <lineage>
        <taxon>Eukaryota</taxon>
        <taxon>Viridiplantae</taxon>
        <taxon>Streptophyta</taxon>
        <taxon>Embryophyta</taxon>
        <taxon>Tracheophyta</taxon>
        <taxon>Spermatophyta</taxon>
        <taxon>Magnoliopsida</taxon>
        <taxon>eudicotyledons</taxon>
        <taxon>Gunneridae</taxon>
        <taxon>Pentapetalae</taxon>
        <taxon>asterids</taxon>
        <taxon>campanulids</taxon>
        <taxon>Asterales</taxon>
        <taxon>Asteraceae</taxon>
        <taxon>Carduoideae</taxon>
        <taxon>Cardueae</taxon>
        <taxon>Centaureinae</taxon>
        <taxon>Centaurea</taxon>
    </lineage>
</organism>
<dbReference type="EMBL" id="JARYMX010000006">
    <property type="protein sequence ID" value="KAJ9544563.1"/>
    <property type="molecule type" value="Genomic_DNA"/>
</dbReference>
<dbReference type="Proteomes" id="UP001172457">
    <property type="component" value="Chromosome 6"/>
</dbReference>